<name>G1KLV2_ANOCA</name>
<feature type="compositionally biased region" description="Basic and acidic residues" evidence="6">
    <location>
        <begin position="16"/>
        <end position="38"/>
    </location>
</feature>
<dbReference type="RefSeq" id="XP_003218044.1">
    <property type="nucleotide sequence ID" value="XM_003217996.4"/>
</dbReference>
<dbReference type="Proteomes" id="UP000001646">
    <property type="component" value="Chromosome 2"/>
</dbReference>
<dbReference type="eggNOG" id="KOG1982">
    <property type="taxonomic scope" value="Eukaryota"/>
</dbReference>
<dbReference type="GO" id="GO:0110155">
    <property type="term" value="P:NAD-cap decapping"/>
    <property type="evidence" value="ECO:0000318"/>
    <property type="project" value="GO_Central"/>
</dbReference>
<dbReference type="PANTHER" id="PTHR12395:SF9">
    <property type="entry name" value="DECAPPING AND EXORIBONUCLEASE PROTEIN"/>
    <property type="match status" value="1"/>
</dbReference>
<reference evidence="8" key="2">
    <citation type="submission" date="2025-08" db="UniProtKB">
        <authorList>
            <consortium name="Ensembl"/>
        </authorList>
    </citation>
    <scope>IDENTIFICATION</scope>
</reference>
<comment type="cofactor">
    <cofactor evidence="5">
        <name>Mg(2+)</name>
        <dbReference type="ChEBI" id="CHEBI:18420"/>
    </cofactor>
    <text evidence="5">Binds 2 magnesium ions.</text>
</comment>
<dbReference type="GO" id="GO:0005634">
    <property type="term" value="C:nucleus"/>
    <property type="evidence" value="ECO:0000318"/>
    <property type="project" value="GO_Central"/>
</dbReference>
<dbReference type="GO" id="GO:0003723">
    <property type="term" value="F:RNA binding"/>
    <property type="evidence" value="ECO:0007669"/>
    <property type="project" value="UniProtKB-KW"/>
</dbReference>
<evidence type="ECO:0000256" key="1">
    <source>
        <dbReference type="ARBA" id="ARBA00006562"/>
    </source>
</evidence>
<dbReference type="Ensembl" id="ENSACAT00000012092.4">
    <property type="protein sequence ID" value="ENSACAP00000011848.3"/>
    <property type="gene ID" value="ENSACAG00000012071.4"/>
</dbReference>
<accession>G1KLV2</accession>
<keyword evidence="9" id="KW-1185">Reference proteome</keyword>
<dbReference type="STRING" id="28377.ENSACAP00000011848"/>
<keyword evidence="5" id="KW-0378">Hydrolase</keyword>
<reference evidence="8 9" key="1">
    <citation type="submission" date="2009-12" db="EMBL/GenBank/DDBJ databases">
        <title>The Genome Sequence of Anolis carolinensis (Green Anole Lizard).</title>
        <authorList>
            <consortium name="The Genome Sequencing Platform"/>
            <person name="Di Palma F."/>
            <person name="Alfoldi J."/>
            <person name="Heiman D."/>
            <person name="Young S."/>
            <person name="Grabherr M."/>
            <person name="Johnson J."/>
            <person name="Lander E.S."/>
            <person name="Lindblad-Toh K."/>
        </authorList>
    </citation>
    <scope>NUCLEOTIDE SEQUENCE [LARGE SCALE GENOMIC DNA]</scope>
    <source>
        <strain evidence="8 9">JBL SC #1</strain>
    </source>
</reference>
<dbReference type="PANTHER" id="PTHR12395">
    <property type="entry name" value="DOM-3 RELATED"/>
    <property type="match status" value="1"/>
</dbReference>
<dbReference type="GO" id="GO:0005886">
    <property type="term" value="C:plasma membrane"/>
    <property type="evidence" value="ECO:0007669"/>
    <property type="project" value="Ensembl"/>
</dbReference>
<dbReference type="Bgee" id="ENSACAG00000012071">
    <property type="expression patterns" value="Expressed in skeletal muscle tissue and 13 other cell types or tissues"/>
</dbReference>
<dbReference type="HOGENOM" id="CLU_024877_1_2_1"/>
<dbReference type="GeneTree" id="ENSGT00390000006425"/>
<dbReference type="EC" id="3.6.1.-" evidence="5"/>
<dbReference type="InParanoid" id="G1KLV2"/>
<dbReference type="GO" id="GO:0000166">
    <property type="term" value="F:nucleotide binding"/>
    <property type="evidence" value="ECO:0007669"/>
    <property type="project" value="UniProtKB-KW"/>
</dbReference>
<evidence type="ECO:0000313" key="8">
    <source>
        <dbReference type="Ensembl" id="ENSACAP00000011848.3"/>
    </source>
</evidence>
<sequence>MTSEQLSIKMSLNPETCERKEDRDVPKDCSAKRQRTDPKVPPTLPAGPSRYDGPFPFYRRPSEMGRFSLDGQRCYHGDARKLRYYAPPPIEGPSPGFDLRDGYHDRYVRRDESIREGLEHLLRWVSQNRKLLQSEDKGRPLNADFITWRGHLTKVLTTPYETQEGWLLAVSLFRGTLYISEVETEAARKQREERSELLKELTYMGYKFEQYMCADTPDGTPDPTGVVNTNEGFCTVIRTRLGTHSLLFSGEVDCTDPRSPWPDPPSCYVELKTSKVMHSPAQRRSFYRHKMIKWWAQSFLPGVSRIVAGYRGPDGTIVGLETFETMKIFQLIREDPGCWKPAVCMNFCAAFLAFVKKVVTEDNSKLVHLFAWEPGQPVSFTVHRDSSYTFLPDWYVDALSTEKPPTPRIPD</sequence>
<gene>
    <name evidence="8" type="primary">DXO</name>
</gene>
<evidence type="ECO:0000256" key="2">
    <source>
        <dbReference type="ARBA" id="ARBA00024458"/>
    </source>
</evidence>
<dbReference type="GO" id="GO:0005654">
    <property type="term" value="C:nucleoplasm"/>
    <property type="evidence" value="ECO:0007669"/>
    <property type="project" value="Ensembl"/>
</dbReference>
<evidence type="ECO:0000256" key="3">
    <source>
        <dbReference type="ARBA" id="ARBA00024564"/>
    </source>
</evidence>
<dbReference type="GO" id="GO:0046872">
    <property type="term" value="F:metal ion binding"/>
    <property type="evidence" value="ECO:0007669"/>
    <property type="project" value="UniProtKB-KW"/>
</dbReference>
<dbReference type="CTD" id="1797"/>
<evidence type="ECO:0000256" key="4">
    <source>
        <dbReference type="ARBA" id="ARBA00049418"/>
    </source>
</evidence>
<comment type="catalytic activity">
    <reaction evidence="2">
        <text>a 5'-end FAD-phospho-ribonucleoside in mRNA + H2O = a 5'-end phospho-ribonucleoside in mRNA + FAD + H(+)</text>
        <dbReference type="Rhea" id="RHEA:67492"/>
        <dbReference type="Rhea" id="RHEA-COMP:15692"/>
        <dbReference type="Rhea" id="RHEA-COMP:17275"/>
        <dbReference type="ChEBI" id="CHEBI:15377"/>
        <dbReference type="ChEBI" id="CHEBI:15378"/>
        <dbReference type="ChEBI" id="CHEBI:57692"/>
        <dbReference type="ChEBI" id="CHEBI:138282"/>
        <dbReference type="ChEBI" id="CHEBI:172372"/>
    </reaction>
    <physiologicalReaction direction="left-to-right" evidence="2">
        <dbReference type="Rhea" id="RHEA:67493"/>
    </physiologicalReaction>
</comment>
<comment type="similarity">
    <text evidence="1 5">Belongs to the DXO/Dom3Z family.</text>
</comment>
<dbReference type="Pfam" id="PF08652">
    <property type="entry name" value="RAI1"/>
    <property type="match status" value="1"/>
</dbReference>
<protein>
    <recommendedName>
        <fullName evidence="5">Decapping nuclease</fullName>
        <ecNumber evidence="5">3.6.1.-</ecNumber>
    </recommendedName>
</protein>
<dbReference type="GO" id="GO:0000956">
    <property type="term" value="P:nuclear-transcribed mRNA catabolic process"/>
    <property type="evidence" value="ECO:0000318"/>
    <property type="project" value="GO_Central"/>
</dbReference>
<keyword evidence="5" id="KW-0540">Nuclease</keyword>
<comment type="catalytic activity">
    <reaction evidence="4">
        <text>a 5'-end NAD(+)-phospho-ribonucleoside in snoRNA + H2O = a 5'-end phospho-ribonucleoside in snoRNA + NAD(+) + H(+)</text>
        <dbReference type="Rhea" id="RHEA:60892"/>
        <dbReference type="Rhea" id="RHEA-COMP:15699"/>
        <dbReference type="Rhea" id="RHEA-COMP:15700"/>
        <dbReference type="ChEBI" id="CHEBI:15377"/>
        <dbReference type="ChEBI" id="CHEBI:15378"/>
        <dbReference type="ChEBI" id="CHEBI:57540"/>
        <dbReference type="ChEBI" id="CHEBI:138282"/>
        <dbReference type="ChEBI" id="CHEBI:144029"/>
    </reaction>
    <physiologicalReaction direction="left-to-right" evidence="4">
        <dbReference type="Rhea" id="RHEA:60893"/>
    </physiologicalReaction>
</comment>
<keyword evidence="5" id="KW-0547">Nucleotide-binding</keyword>
<feature type="region of interest" description="Disordered" evidence="6">
    <location>
        <begin position="1"/>
        <end position="53"/>
    </location>
</feature>
<dbReference type="KEGG" id="acs:100555398"/>
<evidence type="ECO:0000313" key="9">
    <source>
        <dbReference type="Proteomes" id="UP000001646"/>
    </source>
</evidence>
<dbReference type="OrthoDB" id="5853397at2759"/>
<evidence type="ECO:0000259" key="7">
    <source>
        <dbReference type="Pfam" id="PF08652"/>
    </source>
</evidence>
<keyword evidence="5" id="KW-0539">Nucleus</keyword>
<feature type="compositionally biased region" description="Polar residues" evidence="6">
    <location>
        <begin position="1"/>
        <end position="14"/>
    </location>
</feature>
<dbReference type="InterPro" id="IPR013961">
    <property type="entry name" value="RAI1"/>
</dbReference>
<comment type="function">
    <text evidence="5">Decapping enzyme for NAD-capped RNAs: specifically hydrolyzes the nicotinamide adenine dinucleotide (NAD) cap from a subset of RNAs by removing the entire NAD moiety from the 5'-end of an NAD-capped RNA.</text>
</comment>
<proteinExistence type="inferred from homology"/>
<dbReference type="InterPro" id="IPR039039">
    <property type="entry name" value="RAI1-like_fam"/>
</dbReference>
<dbReference type="GeneID" id="100555398"/>
<reference evidence="8" key="3">
    <citation type="submission" date="2025-09" db="UniProtKB">
        <authorList>
            <consortium name="Ensembl"/>
        </authorList>
    </citation>
    <scope>IDENTIFICATION</scope>
</reference>
<comment type="subcellular location">
    <subcellularLocation>
        <location evidence="5">Nucleus</location>
    </subcellularLocation>
</comment>
<dbReference type="GO" id="GO:0005829">
    <property type="term" value="C:cytosol"/>
    <property type="evidence" value="ECO:0000318"/>
    <property type="project" value="GO_Central"/>
</dbReference>
<keyword evidence="5" id="KW-0694">RNA-binding</keyword>
<dbReference type="AlphaFoldDB" id="G1KLV2"/>
<feature type="domain" description="RAI1-like" evidence="7">
    <location>
        <begin position="59"/>
        <end position="396"/>
    </location>
</feature>
<evidence type="ECO:0000256" key="5">
    <source>
        <dbReference type="RuleBase" id="RU367113"/>
    </source>
</evidence>
<comment type="catalytic activity">
    <reaction evidence="3">
        <text>a 5'-end CoA-ribonucleoside in mRNA + H2O = 3'-dephospho-CoA + a 5'-end phospho-ribonucleoside in mRNA + H(+)</text>
        <dbReference type="Rhea" id="RHEA:67496"/>
        <dbReference type="Rhea" id="RHEA-COMP:15692"/>
        <dbReference type="Rhea" id="RHEA-COMP:17276"/>
        <dbReference type="ChEBI" id="CHEBI:15377"/>
        <dbReference type="ChEBI" id="CHEBI:15378"/>
        <dbReference type="ChEBI" id="CHEBI:57328"/>
        <dbReference type="ChEBI" id="CHEBI:138282"/>
        <dbReference type="ChEBI" id="CHEBI:172371"/>
    </reaction>
    <physiologicalReaction direction="left-to-right" evidence="3">
        <dbReference type="Rhea" id="RHEA:67497"/>
    </physiologicalReaction>
</comment>
<dbReference type="GO" id="GO:0004518">
    <property type="term" value="F:nuclease activity"/>
    <property type="evidence" value="ECO:0007669"/>
    <property type="project" value="UniProtKB-KW"/>
</dbReference>
<organism evidence="8 9">
    <name type="scientific">Anolis carolinensis</name>
    <name type="common">Green anole</name>
    <name type="synonym">American chameleon</name>
    <dbReference type="NCBI Taxonomy" id="28377"/>
    <lineage>
        <taxon>Eukaryota</taxon>
        <taxon>Metazoa</taxon>
        <taxon>Chordata</taxon>
        <taxon>Craniata</taxon>
        <taxon>Vertebrata</taxon>
        <taxon>Euteleostomi</taxon>
        <taxon>Lepidosauria</taxon>
        <taxon>Squamata</taxon>
        <taxon>Bifurcata</taxon>
        <taxon>Unidentata</taxon>
        <taxon>Episquamata</taxon>
        <taxon>Toxicofera</taxon>
        <taxon>Iguania</taxon>
        <taxon>Dactyloidae</taxon>
        <taxon>Anolis</taxon>
    </lineage>
</organism>
<evidence type="ECO:0000256" key="6">
    <source>
        <dbReference type="SAM" id="MobiDB-lite"/>
    </source>
</evidence>
<keyword evidence="5" id="KW-0460">Magnesium</keyword>
<keyword evidence="5" id="KW-0479">Metal-binding</keyword>
<dbReference type="GO" id="GO:0034353">
    <property type="term" value="F:mRNA 5'-diphosphatase activity"/>
    <property type="evidence" value="ECO:0000318"/>
    <property type="project" value="GO_Central"/>
</dbReference>